<gene>
    <name evidence="1" type="primary">DIT2</name>
    <name evidence="1" type="ORF">DSO57_1025568</name>
</gene>
<dbReference type="EMBL" id="QTSX02002274">
    <property type="protein sequence ID" value="KAJ9076501.1"/>
    <property type="molecule type" value="Genomic_DNA"/>
</dbReference>
<keyword evidence="2" id="KW-1185">Reference proteome</keyword>
<name>A0ACC2TPS5_9FUNG</name>
<sequence length="445" mass="49234">MDNNTLSLAIATGVVGIACTRLLWNSSSNHSLIEWANHLRQRKPHDQATHWVWQGAAKVTWAWQHGAWGLMVASREAVKEVLTSKRFVKLLDANGTVLDATMGNNLLFSDGPDWKLYRHTLSPGFRSLPDASVILSTVQEMLVAIEKEEVVDIHPLLQRAAMDCIGKILLDLDLHTVSGGGEFLELFNKVMVEAFDPFYLAFPWLDSPNNPLRSGIKAHLKELDSFVSGLAASNSGPAAALMRQADFTEKQIRDHAMLLLLPSLTTASHATLILHHLARNPDIQEKARAEIKHVLPLTNENINQLPYMNAILKETLRICPVFAQLPARCTTEDTVIDNTHVPKGTSIVVDAFTLHRDPEYYPDPLTFNPDRVSGTAPFVGFGGGSRTCVGLNLAKFEVKIIISMLISNYSISYPANVTPNLDPEYLPTQLLIPKGVNLVFTKITQ</sequence>
<dbReference type="Proteomes" id="UP001165960">
    <property type="component" value="Unassembled WGS sequence"/>
</dbReference>
<keyword evidence="1" id="KW-0560">Oxidoreductase</keyword>
<protein>
    <submittedName>
        <fullName evidence="1">Cytochrome P450-dit2</fullName>
        <ecNumber evidence="1">1.14.14.1</ecNumber>
    </submittedName>
</protein>
<reference evidence="1" key="1">
    <citation type="submission" date="2022-04" db="EMBL/GenBank/DDBJ databases">
        <title>Genome of the entomopathogenic fungus Entomophthora muscae.</title>
        <authorList>
            <person name="Elya C."/>
            <person name="Lovett B.R."/>
            <person name="Lee E."/>
            <person name="Macias A.M."/>
            <person name="Hajek A.E."/>
            <person name="De Bivort B.L."/>
            <person name="Kasson M.T."/>
            <person name="De Fine Licht H.H."/>
            <person name="Stajich J.E."/>
        </authorList>
    </citation>
    <scope>NUCLEOTIDE SEQUENCE</scope>
    <source>
        <strain evidence="1">Berkeley</strain>
    </source>
</reference>
<evidence type="ECO:0000313" key="1">
    <source>
        <dbReference type="EMBL" id="KAJ9076501.1"/>
    </source>
</evidence>
<accession>A0ACC2TPS5</accession>
<comment type="caution">
    <text evidence="1">The sequence shown here is derived from an EMBL/GenBank/DDBJ whole genome shotgun (WGS) entry which is preliminary data.</text>
</comment>
<dbReference type="EC" id="1.14.14.1" evidence="1"/>
<evidence type="ECO:0000313" key="2">
    <source>
        <dbReference type="Proteomes" id="UP001165960"/>
    </source>
</evidence>
<organism evidence="1 2">
    <name type="scientific">Entomophthora muscae</name>
    <dbReference type="NCBI Taxonomy" id="34485"/>
    <lineage>
        <taxon>Eukaryota</taxon>
        <taxon>Fungi</taxon>
        <taxon>Fungi incertae sedis</taxon>
        <taxon>Zoopagomycota</taxon>
        <taxon>Entomophthoromycotina</taxon>
        <taxon>Entomophthoromycetes</taxon>
        <taxon>Entomophthorales</taxon>
        <taxon>Entomophthoraceae</taxon>
        <taxon>Entomophthora</taxon>
    </lineage>
</organism>
<proteinExistence type="predicted"/>